<accession>A0ABT6P739</accession>
<protein>
    <submittedName>
        <fullName evidence="3">PAS domain-containing protein</fullName>
    </submittedName>
</protein>
<evidence type="ECO:0000256" key="1">
    <source>
        <dbReference type="ARBA" id="ARBA00022553"/>
    </source>
</evidence>
<reference evidence="3 4" key="1">
    <citation type="submission" date="2023-04" db="EMBL/GenBank/DDBJ databases">
        <title>The genome sequence of Polyangium sorediatum DSM14670.</title>
        <authorList>
            <person name="Zhang X."/>
        </authorList>
    </citation>
    <scope>NUCLEOTIDE SEQUENCE [LARGE SCALE GENOMIC DNA]</scope>
    <source>
        <strain evidence="3 4">DSM 14670</strain>
    </source>
</reference>
<organism evidence="3 4">
    <name type="scientific">Polyangium sorediatum</name>
    <dbReference type="NCBI Taxonomy" id="889274"/>
    <lineage>
        <taxon>Bacteria</taxon>
        <taxon>Pseudomonadati</taxon>
        <taxon>Myxococcota</taxon>
        <taxon>Polyangia</taxon>
        <taxon>Polyangiales</taxon>
        <taxon>Polyangiaceae</taxon>
        <taxon>Polyangium</taxon>
    </lineage>
</organism>
<dbReference type="CDD" id="cd07041">
    <property type="entry name" value="STAS_RsbR_RsbS_like"/>
    <property type="match status" value="1"/>
</dbReference>
<keyword evidence="4" id="KW-1185">Reference proteome</keyword>
<dbReference type="Pfam" id="PF08448">
    <property type="entry name" value="PAS_4"/>
    <property type="match status" value="1"/>
</dbReference>
<dbReference type="InterPro" id="IPR036513">
    <property type="entry name" value="STAS_dom_sf"/>
</dbReference>
<gene>
    <name evidence="3" type="ORF">QHF89_43330</name>
</gene>
<dbReference type="RefSeq" id="WP_136968945.1">
    <property type="nucleotide sequence ID" value="NZ_JARZHI010000081.1"/>
</dbReference>
<comment type="caution">
    <text evidence="3">The sequence shown here is derived from an EMBL/GenBank/DDBJ whole genome shotgun (WGS) entry which is preliminary data.</text>
</comment>
<dbReference type="SUPFAM" id="SSF55785">
    <property type="entry name" value="PYP-like sensor domain (PAS domain)"/>
    <property type="match status" value="1"/>
</dbReference>
<keyword evidence="1" id="KW-0597">Phosphoprotein</keyword>
<proteinExistence type="predicted"/>
<evidence type="ECO:0000259" key="2">
    <source>
        <dbReference type="PROSITE" id="PS50801"/>
    </source>
</evidence>
<dbReference type="PROSITE" id="PS50801">
    <property type="entry name" value="STAS"/>
    <property type="match status" value="1"/>
</dbReference>
<dbReference type="PANTHER" id="PTHR33745">
    <property type="entry name" value="RSBT ANTAGONIST PROTEIN RSBS-RELATED"/>
    <property type="match status" value="1"/>
</dbReference>
<dbReference type="InterPro" id="IPR013656">
    <property type="entry name" value="PAS_4"/>
</dbReference>
<evidence type="ECO:0000313" key="3">
    <source>
        <dbReference type="EMBL" id="MDI1436417.1"/>
    </source>
</evidence>
<name>A0ABT6P739_9BACT</name>
<dbReference type="InterPro" id="IPR035965">
    <property type="entry name" value="PAS-like_dom_sf"/>
</dbReference>
<dbReference type="Gene3D" id="3.30.450.20">
    <property type="entry name" value="PAS domain"/>
    <property type="match status" value="1"/>
</dbReference>
<dbReference type="Proteomes" id="UP001160301">
    <property type="component" value="Unassembled WGS sequence"/>
</dbReference>
<dbReference type="Gene3D" id="3.30.750.24">
    <property type="entry name" value="STAS domain"/>
    <property type="match status" value="1"/>
</dbReference>
<dbReference type="PANTHER" id="PTHR33745:SF3">
    <property type="entry name" value="RSBT CO-ANTAGONIST PROTEIN RSBRC"/>
    <property type="match status" value="1"/>
</dbReference>
<sequence>MSKTQGDTTMAVLRAIGENIPGAIMFALDREYRYIYFNPRHEGVMRAIWGADIRLGLSMLEVIKASADREKARVNFDRALAGEAFTVVEAYGDEALQRNYWENVYAPVRGEDGAAIGVFVQVKDVTTEKRNEALVAEHRAELERMVAARTAELEEKIALIQAISAPIIQVWDGVLVVPLVGTLDERRGERVTDDVLAAIQQFQTREVLLDITGMRSVDESAAHRLLQTISATRLLGAGCAVVGVSPEVARTLVGIDAPLSGVPTYGTLRDGLRAALRRMAFEVVRRGR</sequence>
<dbReference type="SUPFAM" id="SSF52091">
    <property type="entry name" value="SpoIIaa-like"/>
    <property type="match status" value="1"/>
</dbReference>
<dbReference type="InterPro" id="IPR002645">
    <property type="entry name" value="STAS_dom"/>
</dbReference>
<feature type="domain" description="STAS" evidence="2">
    <location>
        <begin position="164"/>
        <end position="275"/>
    </location>
</feature>
<evidence type="ECO:0000313" key="4">
    <source>
        <dbReference type="Proteomes" id="UP001160301"/>
    </source>
</evidence>
<dbReference type="InterPro" id="IPR051932">
    <property type="entry name" value="Bact_StressResp_Reg"/>
</dbReference>
<dbReference type="Pfam" id="PF01740">
    <property type="entry name" value="STAS"/>
    <property type="match status" value="1"/>
</dbReference>
<dbReference type="EMBL" id="JARZHI010000081">
    <property type="protein sequence ID" value="MDI1436417.1"/>
    <property type="molecule type" value="Genomic_DNA"/>
</dbReference>